<keyword evidence="2" id="KW-1185">Reference proteome</keyword>
<dbReference type="EMBL" id="JACHBC010000006">
    <property type="protein sequence ID" value="MBB5561739.1"/>
    <property type="molecule type" value="Genomic_DNA"/>
</dbReference>
<accession>A0A7W8XF45</accession>
<protein>
    <submittedName>
        <fullName evidence="1">Uncharacterized protein</fullName>
    </submittedName>
</protein>
<proteinExistence type="predicted"/>
<gene>
    <name evidence="1" type="ORF">GGI59_003415</name>
</gene>
<comment type="caution">
    <text evidence="1">The sequence shown here is derived from an EMBL/GenBank/DDBJ whole genome shotgun (WGS) entry which is preliminary data.</text>
</comment>
<evidence type="ECO:0000313" key="2">
    <source>
        <dbReference type="Proteomes" id="UP000528824"/>
    </source>
</evidence>
<sequence>MICRRLQALVDFMLARAAAGDESFAEDVSAGDARLYLNDIGYLGMHRNRLLKRLS</sequence>
<name>A0A7W8XF45_9HYPH</name>
<dbReference type="AlphaFoldDB" id="A0A7W8XF45"/>
<evidence type="ECO:0000313" key="1">
    <source>
        <dbReference type="EMBL" id="MBB5561739.1"/>
    </source>
</evidence>
<reference evidence="1 2" key="1">
    <citation type="submission" date="2020-08" db="EMBL/GenBank/DDBJ databases">
        <title>Genomic Encyclopedia of Type Strains, Phase IV (KMG-V): Genome sequencing to study the core and pangenomes of soil and plant-associated prokaryotes.</title>
        <authorList>
            <person name="Whitman W."/>
        </authorList>
    </citation>
    <scope>NUCLEOTIDE SEQUENCE [LARGE SCALE GENOMIC DNA]</scope>
    <source>
        <strain evidence="1 2">SEMIA 4034</strain>
    </source>
</reference>
<organism evidence="1 2">
    <name type="scientific">Rhizobium lentis</name>
    <dbReference type="NCBI Taxonomy" id="1138194"/>
    <lineage>
        <taxon>Bacteria</taxon>
        <taxon>Pseudomonadati</taxon>
        <taxon>Pseudomonadota</taxon>
        <taxon>Alphaproteobacteria</taxon>
        <taxon>Hyphomicrobiales</taxon>
        <taxon>Rhizobiaceae</taxon>
        <taxon>Rhizobium/Agrobacterium group</taxon>
        <taxon>Rhizobium</taxon>
    </lineage>
</organism>
<dbReference type="Proteomes" id="UP000528824">
    <property type="component" value="Unassembled WGS sequence"/>
</dbReference>